<reference evidence="1" key="1">
    <citation type="submission" date="2019-11" db="UniProtKB">
        <authorList>
            <consortium name="WormBaseParasite"/>
        </authorList>
    </citation>
    <scope>IDENTIFICATION</scope>
</reference>
<organism evidence="1">
    <name type="scientific">Mesocestoides corti</name>
    <name type="common">Flatworm</name>
    <dbReference type="NCBI Taxonomy" id="53468"/>
    <lineage>
        <taxon>Eukaryota</taxon>
        <taxon>Metazoa</taxon>
        <taxon>Spiralia</taxon>
        <taxon>Lophotrochozoa</taxon>
        <taxon>Platyhelminthes</taxon>
        <taxon>Cestoda</taxon>
        <taxon>Eucestoda</taxon>
        <taxon>Cyclophyllidea</taxon>
        <taxon>Mesocestoididae</taxon>
        <taxon>Mesocestoides</taxon>
    </lineage>
</organism>
<name>A0A5K3F579_MESCO</name>
<dbReference type="WBParaSite" id="MCU_005640-RA">
    <property type="protein sequence ID" value="MCU_005640-RA"/>
    <property type="gene ID" value="MCU_005640"/>
</dbReference>
<dbReference type="AlphaFoldDB" id="A0A5K3F579"/>
<accession>A0A5K3F579</accession>
<proteinExistence type="predicted"/>
<protein>
    <submittedName>
        <fullName evidence="1">SURF1-like protein</fullName>
    </submittedName>
</protein>
<evidence type="ECO:0000313" key="1">
    <source>
        <dbReference type="WBParaSite" id="MCU_005640-RA"/>
    </source>
</evidence>
<sequence>CGVGSGHRHIRPHWPQPILCHSAFQWRARKISTQPEKDTTDVQYIMSGVASVVDSDGRRLTCGPGLWLVSKACSVVPVFFLLGLGYSTLGQHVLLHPSWLAEIPLGLVFRETGKTSNFGMQKHQNRSYQTVMLDNK</sequence>